<dbReference type="EMBL" id="ML976064">
    <property type="protein sequence ID" value="KAF1940354.1"/>
    <property type="molecule type" value="Genomic_DNA"/>
</dbReference>
<protein>
    <submittedName>
        <fullName evidence="2">Uncharacterized protein</fullName>
    </submittedName>
</protein>
<keyword evidence="3" id="KW-1185">Reference proteome</keyword>
<dbReference type="OrthoDB" id="3687828at2759"/>
<accession>A0A6A5SL49</accession>
<dbReference type="Proteomes" id="UP000800038">
    <property type="component" value="Unassembled WGS sequence"/>
</dbReference>
<gene>
    <name evidence="2" type="ORF">EJ02DRAFT_456090</name>
</gene>
<evidence type="ECO:0000313" key="2">
    <source>
        <dbReference type="EMBL" id="KAF1940354.1"/>
    </source>
</evidence>
<evidence type="ECO:0000313" key="3">
    <source>
        <dbReference type="Proteomes" id="UP000800038"/>
    </source>
</evidence>
<name>A0A6A5SL49_9PLEO</name>
<evidence type="ECO:0000256" key="1">
    <source>
        <dbReference type="SAM" id="MobiDB-lite"/>
    </source>
</evidence>
<sequence>MSTPQARKPEKKITMHLSGLNDIRFNTPAHGLSYAPLVATHPAPPKPSVADYTFEQYKAAGLNIDEQHSLIDEIRAELPIIDRDEVDDAILRSLAQQLELCIFPTCKMMHIDPTAVKRMMDDQFRKAYGLEAEADALEKMGLGRADEIAKTAAVADKITVDGEVTGIKDTMLKEKEAPAMNAGFRPPPNKKTKKTPLSGVQKEVKAYADGKKRGKRGCKLVMLKSEAASKMWEGLRGGRGI</sequence>
<proteinExistence type="predicted"/>
<feature type="region of interest" description="Disordered" evidence="1">
    <location>
        <begin position="180"/>
        <end position="199"/>
    </location>
</feature>
<dbReference type="AlphaFoldDB" id="A0A6A5SL49"/>
<organism evidence="2 3">
    <name type="scientific">Clathrospora elynae</name>
    <dbReference type="NCBI Taxonomy" id="706981"/>
    <lineage>
        <taxon>Eukaryota</taxon>
        <taxon>Fungi</taxon>
        <taxon>Dikarya</taxon>
        <taxon>Ascomycota</taxon>
        <taxon>Pezizomycotina</taxon>
        <taxon>Dothideomycetes</taxon>
        <taxon>Pleosporomycetidae</taxon>
        <taxon>Pleosporales</taxon>
        <taxon>Diademaceae</taxon>
        <taxon>Clathrospora</taxon>
    </lineage>
</organism>
<reference evidence="2" key="1">
    <citation type="journal article" date="2020" name="Stud. Mycol.">
        <title>101 Dothideomycetes genomes: a test case for predicting lifestyles and emergence of pathogens.</title>
        <authorList>
            <person name="Haridas S."/>
            <person name="Albert R."/>
            <person name="Binder M."/>
            <person name="Bloem J."/>
            <person name="Labutti K."/>
            <person name="Salamov A."/>
            <person name="Andreopoulos B."/>
            <person name="Baker S."/>
            <person name="Barry K."/>
            <person name="Bills G."/>
            <person name="Bluhm B."/>
            <person name="Cannon C."/>
            <person name="Castanera R."/>
            <person name="Culley D."/>
            <person name="Daum C."/>
            <person name="Ezra D."/>
            <person name="Gonzalez J."/>
            <person name="Henrissat B."/>
            <person name="Kuo A."/>
            <person name="Liang C."/>
            <person name="Lipzen A."/>
            <person name="Lutzoni F."/>
            <person name="Magnuson J."/>
            <person name="Mondo S."/>
            <person name="Nolan M."/>
            <person name="Ohm R."/>
            <person name="Pangilinan J."/>
            <person name="Park H.-J."/>
            <person name="Ramirez L."/>
            <person name="Alfaro M."/>
            <person name="Sun H."/>
            <person name="Tritt A."/>
            <person name="Yoshinaga Y."/>
            <person name="Zwiers L.-H."/>
            <person name="Turgeon B."/>
            <person name="Goodwin S."/>
            <person name="Spatafora J."/>
            <person name="Crous P."/>
            <person name="Grigoriev I."/>
        </authorList>
    </citation>
    <scope>NUCLEOTIDE SEQUENCE</scope>
    <source>
        <strain evidence="2">CBS 161.51</strain>
    </source>
</reference>